<sequence>MPTLDIYHGTEDELSFLDISKPKAIKVGDKIANTPSTTTQEIHNGEEKATEEQKPHPAPYYDVDLNYRLDPAEGGTEVLWGGTMHLMRRKWKTTTVRTHNARGREKEFSLDTTGFQFEHFPSSYKGMPWIPLDEELVREYNPEAEEFMRRLTGATDVRLISHLVRQRDWRSDPEEDAKRPDMAMTDGGLLSAHYVHVDQSYDGAVRRLMDDLPAGEWVDHKDKHRWAIVNMWRPLEPVRRECLTLCDARSVRDEELHDTMHCVPFHWPKPPTENHMWLVTAPESLEQHKWWFRGGMTRDDVILIKIFDSKKDGRARRAPHCAATTPDCFGPARRSLETRFFLFWEDDTSE</sequence>
<keyword evidence="4" id="KW-1185">Reference proteome</keyword>
<gene>
    <name evidence="3" type="ORF">FJTKL_06769</name>
</gene>
<feature type="compositionally biased region" description="Basic and acidic residues" evidence="2">
    <location>
        <begin position="43"/>
        <end position="55"/>
    </location>
</feature>
<evidence type="ECO:0008006" key="5">
    <source>
        <dbReference type="Google" id="ProtNLM"/>
    </source>
</evidence>
<dbReference type="InterPro" id="IPR044053">
    <property type="entry name" value="AsaB-like"/>
</dbReference>
<evidence type="ECO:0000313" key="3">
    <source>
        <dbReference type="EMBL" id="KAL2272376.1"/>
    </source>
</evidence>
<evidence type="ECO:0000256" key="2">
    <source>
        <dbReference type="SAM" id="MobiDB-lite"/>
    </source>
</evidence>
<feature type="region of interest" description="Disordered" evidence="2">
    <location>
        <begin position="35"/>
        <end position="57"/>
    </location>
</feature>
<name>A0ABR4DR31_9PEZI</name>
<organism evidence="3 4">
    <name type="scientific">Diaporthe vaccinii</name>
    <dbReference type="NCBI Taxonomy" id="105482"/>
    <lineage>
        <taxon>Eukaryota</taxon>
        <taxon>Fungi</taxon>
        <taxon>Dikarya</taxon>
        <taxon>Ascomycota</taxon>
        <taxon>Pezizomycotina</taxon>
        <taxon>Sordariomycetes</taxon>
        <taxon>Sordariomycetidae</taxon>
        <taxon>Diaporthales</taxon>
        <taxon>Diaporthaceae</taxon>
        <taxon>Diaporthe</taxon>
        <taxon>Diaporthe eres species complex</taxon>
    </lineage>
</organism>
<evidence type="ECO:0000313" key="4">
    <source>
        <dbReference type="Proteomes" id="UP001600888"/>
    </source>
</evidence>
<accession>A0ABR4DR31</accession>
<dbReference type="EMBL" id="JBAWTH010000245">
    <property type="protein sequence ID" value="KAL2272376.1"/>
    <property type="molecule type" value="Genomic_DNA"/>
</dbReference>
<proteinExistence type="inferred from homology"/>
<dbReference type="PANTHER" id="PTHR34598:SF3">
    <property type="entry name" value="OXIDOREDUCTASE AN1597"/>
    <property type="match status" value="1"/>
</dbReference>
<reference evidence="3 4" key="1">
    <citation type="submission" date="2024-03" db="EMBL/GenBank/DDBJ databases">
        <title>A high-quality draft genome sequence of Diaporthe vaccinii, a causative agent of upright dieback and viscid rot disease in cranberry plants.</title>
        <authorList>
            <person name="Sarrasin M."/>
            <person name="Lang B.F."/>
            <person name="Burger G."/>
        </authorList>
    </citation>
    <scope>NUCLEOTIDE SEQUENCE [LARGE SCALE GENOMIC DNA]</scope>
    <source>
        <strain evidence="3 4">IS7</strain>
    </source>
</reference>
<comment type="similarity">
    <text evidence="1">Belongs to the asaB hydroxylase/desaturase family.</text>
</comment>
<comment type="caution">
    <text evidence="3">The sequence shown here is derived from an EMBL/GenBank/DDBJ whole genome shotgun (WGS) entry which is preliminary data.</text>
</comment>
<evidence type="ECO:0000256" key="1">
    <source>
        <dbReference type="ARBA" id="ARBA00023604"/>
    </source>
</evidence>
<dbReference type="Proteomes" id="UP001600888">
    <property type="component" value="Unassembled WGS sequence"/>
</dbReference>
<dbReference type="NCBIfam" id="NF041278">
    <property type="entry name" value="CmcJ_NvfI_EfuI"/>
    <property type="match status" value="1"/>
</dbReference>
<protein>
    <recommendedName>
        <fullName evidence="5">GA4 desaturase</fullName>
    </recommendedName>
</protein>
<dbReference type="PANTHER" id="PTHR34598">
    <property type="entry name" value="BLL6449 PROTEIN"/>
    <property type="match status" value="1"/>
</dbReference>